<dbReference type="Proteomes" id="UP000327013">
    <property type="component" value="Chromosome 8"/>
</dbReference>
<feature type="domain" description="C2 tensin-type" evidence="2">
    <location>
        <begin position="199"/>
        <end position="338"/>
    </location>
</feature>
<keyword evidence="1" id="KW-0904">Protein phosphatase</keyword>
<dbReference type="SMART" id="SM01326">
    <property type="entry name" value="PTEN_C2"/>
    <property type="match status" value="1"/>
</dbReference>
<evidence type="ECO:0000256" key="1">
    <source>
        <dbReference type="ARBA" id="ARBA00022912"/>
    </source>
</evidence>
<dbReference type="OrthoDB" id="1668162at2759"/>
<dbReference type="EMBL" id="CM017328">
    <property type="protein sequence ID" value="KAE8126089.1"/>
    <property type="molecule type" value="Genomic_DNA"/>
</dbReference>
<dbReference type="PANTHER" id="PTHR45733:SF20">
    <property type="entry name" value="FORMIN-LIKE PROTEIN 13"/>
    <property type="match status" value="1"/>
</dbReference>
<dbReference type="Gene3D" id="3.90.190.10">
    <property type="entry name" value="Protein tyrosine phosphatase superfamily"/>
    <property type="match status" value="1"/>
</dbReference>
<dbReference type="SUPFAM" id="SSF49562">
    <property type="entry name" value="C2 domain (Calcium/lipid-binding domain, CaLB)"/>
    <property type="match status" value="1"/>
</dbReference>
<dbReference type="Gene3D" id="2.60.40.1110">
    <property type="match status" value="1"/>
</dbReference>
<dbReference type="InterPro" id="IPR029021">
    <property type="entry name" value="Prot-tyrosine_phosphatase-like"/>
</dbReference>
<proteinExistence type="predicted"/>
<reference evidence="3 4" key="1">
    <citation type="submission" date="2019-06" db="EMBL/GenBank/DDBJ databases">
        <title>A chromosomal-level reference genome of Carpinus fangiana (Coryloideae, Betulaceae).</title>
        <authorList>
            <person name="Yang X."/>
            <person name="Wang Z."/>
            <person name="Zhang L."/>
            <person name="Hao G."/>
            <person name="Liu J."/>
            <person name="Yang Y."/>
        </authorList>
    </citation>
    <scope>NUCLEOTIDE SEQUENCE [LARGE SCALE GENOMIC DNA]</scope>
    <source>
        <strain evidence="3">Cfa_2016G</strain>
        <tissue evidence="3">Leaf</tissue>
    </source>
</reference>
<keyword evidence="1" id="KW-0378">Hydrolase</keyword>
<gene>
    <name evidence="3" type="ORF">FH972_020835</name>
</gene>
<dbReference type="GO" id="GO:0004721">
    <property type="term" value="F:phosphoprotein phosphatase activity"/>
    <property type="evidence" value="ECO:0007669"/>
    <property type="project" value="UniProtKB-KW"/>
</dbReference>
<dbReference type="InterPro" id="IPR035892">
    <property type="entry name" value="C2_domain_sf"/>
</dbReference>
<dbReference type="InterPro" id="IPR051144">
    <property type="entry name" value="Formin_homology_domain"/>
</dbReference>
<dbReference type="SUPFAM" id="SSF52799">
    <property type="entry name" value="(Phosphotyrosine protein) phosphatases II"/>
    <property type="match status" value="1"/>
</dbReference>
<dbReference type="PROSITE" id="PS51182">
    <property type="entry name" value="C2_TENSIN"/>
    <property type="match status" value="1"/>
</dbReference>
<keyword evidence="4" id="KW-1185">Reference proteome</keyword>
<dbReference type="InterPro" id="IPR014020">
    <property type="entry name" value="Tensin_C2-dom"/>
</dbReference>
<dbReference type="PANTHER" id="PTHR45733">
    <property type="entry name" value="FORMIN-J"/>
    <property type="match status" value="1"/>
</dbReference>
<name>A0A5N6RWL6_9ROSI</name>
<sequence length="342" mass="39920">MALLRKFFFRKPPDGLLEICDRVYVFDSCFTTEGWHKKNYKEYIGGIVNQLRHHLSDPLLLVFNFREGETQSEIANILAEYDMTIMDYPRQFESCPVLTIEVIHHFLKSSESWLSLGQHNALLMHCERGGWPVLAFMLAALLIYRKQYSGEQKTLDMVYRQAPHELFHLLSPLNPMPSQLRYLQYVARRNLASEWPPLDGALTLDCVILRFIPNFDGQGGCRPIFRVYGQDPFLVANKNPKVLYSTPKRSKTVRAYKQEESELAKIDIKRHIQGDVVVECVSLNDDMEREEMMFRVMFNTAFIRSNILILNRGEIDMMWNAKDQFPKDFSAEVYQLADLFTL</sequence>
<accession>A0A5N6RWL6</accession>
<protein>
    <recommendedName>
        <fullName evidence="2">C2 tensin-type domain-containing protein</fullName>
    </recommendedName>
</protein>
<evidence type="ECO:0000313" key="3">
    <source>
        <dbReference type="EMBL" id="KAE8126089.1"/>
    </source>
</evidence>
<evidence type="ECO:0000313" key="4">
    <source>
        <dbReference type="Proteomes" id="UP000327013"/>
    </source>
</evidence>
<dbReference type="Pfam" id="PF10409">
    <property type="entry name" value="PTEN_C2"/>
    <property type="match status" value="1"/>
</dbReference>
<organism evidence="3 4">
    <name type="scientific">Carpinus fangiana</name>
    <dbReference type="NCBI Taxonomy" id="176857"/>
    <lineage>
        <taxon>Eukaryota</taxon>
        <taxon>Viridiplantae</taxon>
        <taxon>Streptophyta</taxon>
        <taxon>Embryophyta</taxon>
        <taxon>Tracheophyta</taxon>
        <taxon>Spermatophyta</taxon>
        <taxon>Magnoliopsida</taxon>
        <taxon>eudicotyledons</taxon>
        <taxon>Gunneridae</taxon>
        <taxon>Pentapetalae</taxon>
        <taxon>rosids</taxon>
        <taxon>fabids</taxon>
        <taxon>Fagales</taxon>
        <taxon>Betulaceae</taxon>
        <taxon>Carpinus</taxon>
    </lineage>
</organism>
<evidence type="ECO:0000259" key="2">
    <source>
        <dbReference type="PROSITE" id="PS51182"/>
    </source>
</evidence>
<dbReference type="AlphaFoldDB" id="A0A5N6RWL6"/>